<keyword evidence="4 7" id="KW-0249">Electron transport</keyword>
<evidence type="ECO:0000256" key="7">
    <source>
        <dbReference type="PIRNR" id="PIRNR000090"/>
    </source>
</evidence>
<reference evidence="9" key="1">
    <citation type="journal article" date="2021" name="Nat. Commun.">
        <title>Genetic determinants of endophytism in the Arabidopsis root mycobiome.</title>
        <authorList>
            <person name="Mesny F."/>
            <person name="Miyauchi S."/>
            <person name="Thiergart T."/>
            <person name="Pickel B."/>
            <person name="Atanasova L."/>
            <person name="Karlsson M."/>
            <person name="Huettel B."/>
            <person name="Barry K.W."/>
            <person name="Haridas S."/>
            <person name="Chen C."/>
            <person name="Bauer D."/>
            <person name="Andreopoulos W."/>
            <person name="Pangilinan J."/>
            <person name="LaButti K."/>
            <person name="Riley R."/>
            <person name="Lipzen A."/>
            <person name="Clum A."/>
            <person name="Drula E."/>
            <person name="Henrissat B."/>
            <person name="Kohler A."/>
            <person name="Grigoriev I.V."/>
            <person name="Martin F.M."/>
            <person name="Hacquard S."/>
        </authorList>
    </citation>
    <scope>NUCLEOTIDE SEQUENCE</scope>
    <source>
        <strain evidence="9">MPI-CAGE-AT-0023</strain>
    </source>
</reference>
<sequence length="257" mass="28607">MSRPLRILVPLKRVIDYSVKVRVRKDFQGVEKNGVKHSLNPFDELSVEEAVRLRERKHPVEEIVAVSAGSHKCHDVLRTAIAMGADRAIHINMPEEQADSMEPLVVARLLQAVAKKEQSNLVLLGKQAIDNDFGQTGQLLAGLLNWPQATQARKIEIDGDIARVTREIDGGTQTVKAQLPMVVTADLRLNEPRYATLPSIMKAKKKKIEQRTLKDYGVEDRKLLQVLRVQEPPKRKAGSIVGDVPGFVGKLRELGAL</sequence>
<name>A0A9P9G4H0_FUSRE</name>
<dbReference type="Proteomes" id="UP000720189">
    <property type="component" value="Unassembled WGS sequence"/>
</dbReference>
<dbReference type="PIRSF" id="PIRSF000090">
    <property type="entry name" value="Beta-ETF"/>
    <property type="match status" value="1"/>
</dbReference>
<dbReference type="OrthoDB" id="276685at2759"/>
<comment type="subcellular location">
    <subcellularLocation>
        <location evidence="1 7">Mitochondrion matrix</location>
    </subcellularLocation>
</comment>
<organism evidence="9 10">
    <name type="scientific">Fusarium redolens</name>
    <dbReference type="NCBI Taxonomy" id="48865"/>
    <lineage>
        <taxon>Eukaryota</taxon>
        <taxon>Fungi</taxon>
        <taxon>Dikarya</taxon>
        <taxon>Ascomycota</taxon>
        <taxon>Pezizomycotina</taxon>
        <taxon>Sordariomycetes</taxon>
        <taxon>Hypocreomycetidae</taxon>
        <taxon>Hypocreales</taxon>
        <taxon>Nectriaceae</taxon>
        <taxon>Fusarium</taxon>
        <taxon>Fusarium redolens species complex</taxon>
    </lineage>
</organism>
<evidence type="ECO:0000256" key="1">
    <source>
        <dbReference type="ARBA" id="ARBA00004305"/>
    </source>
</evidence>
<evidence type="ECO:0000256" key="5">
    <source>
        <dbReference type="ARBA" id="ARBA00025416"/>
    </source>
</evidence>
<comment type="cofactor">
    <cofactor evidence="7">
        <name>FAD</name>
        <dbReference type="ChEBI" id="CHEBI:57692"/>
    </cofactor>
    <text evidence="7">Binds 1 FAD per dimer.</text>
</comment>
<dbReference type="Pfam" id="PF01012">
    <property type="entry name" value="ETF"/>
    <property type="match status" value="1"/>
</dbReference>
<comment type="cofactor">
    <cofactor evidence="7">
        <name>AMP</name>
        <dbReference type="ChEBI" id="CHEBI:456215"/>
    </cofactor>
    <text evidence="7">Binds 1 AMP per subunit.</text>
</comment>
<dbReference type="AlphaFoldDB" id="A0A9P9G4H0"/>
<evidence type="ECO:0000256" key="4">
    <source>
        <dbReference type="ARBA" id="ARBA00022982"/>
    </source>
</evidence>
<protein>
    <recommendedName>
        <fullName evidence="6 7">Probable electron transfer flavoprotein subunit beta</fullName>
    </recommendedName>
</protein>
<gene>
    <name evidence="9" type="ORF">BKA55DRAFT_523584</name>
</gene>
<dbReference type="GO" id="GO:0005759">
    <property type="term" value="C:mitochondrial matrix"/>
    <property type="evidence" value="ECO:0007669"/>
    <property type="project" value="UniProtKB-SubCell"/>
</dbReference>
<comment type="function">
    <text evidence="5 7">The electron transfer flavoprotein serves as a specific electron acceptor for several dehydrogenases, including five acyl-CoA dehydrogenases, glutaryl-CoA and sarcosine dehydrogenase. It transfers the electrons to the main mitochondrial respiratory chain via ETF-ubiquinone oxidoreductase (ETF dehydrogenase).</text>
</comment>
<evidence type="ECO:0000256" key="2">
    <source>
        <dbReference type="ARBA" id="ARBA00007557"/>
    </source>
</evidence>
<dbReference type="PANTHER" id="PTHR21294:SF8">
    <property type="entry name" value="ELECTRON TRANSFER FLAVOPROTEIN SUBUNIT BETA"/>
    <property type="match status" value="1"/>
</dbReference>
<dbReference type="SUPFAM" id="SSF52402">
    <property type="entry name" value="Adenine nucleotide alpha hydrolases-like"/>
    <property type="match status" value="1"/>
</dbReference>
<keyword evidence="7" id="KW-0496">Mitochondrion</keyword>
<evidence type="ECO:0000313" key="10">
    <source>
        <dbReference type="Proteomes" id="UP000720189"/>
    </source>
</evidence>
<dbReference type="CDD" id="cd01714">
    <property type="entry name" value="ETF_beta"/>
    <property type="match status" value="1"/>
</dbReference>
<dbReference type="PANTHER" id="PTHR21294">
    <property type="entry name" value="ELECTRON TRANSFER FLAVOPROTEIN BETA-SUBUNIT"/>
    <property type="match status" value="1"/>
</dbReference>
<comment type="similarity">
    <text evidence="2 7">Belongs to the ETF beta-subunit/FixA family.</text>
</comment>
<evidence type="ECO:0000256" key="6">
    <source>
        <dbReference type="ARBA" id="ARBA00070315"/>
    </source>
</evidence>
<proteinExistence type="inferred from homology"/>
<keyword evidence="3 7" id="KW-0813">Transport</keyword>
<evidence type="ECO:0000313" key="9">
    <source>
        <dbReference type="EMBL" id="KAH7232336.1"/>
    </source>
</evidence>
<evidence type="ECO:0000259" key="8">
    <source>
        <dbReference type="SMART" id="SM00893"/>
    </source>
</evidence>
<dbReference type="InterPro" id="IPR000049">
    <property type="entry name" value="ET-Flavoprotein_bsu_CS"/>
</dbReference>
<dbReference type="FunFam" id="3.40.50.620:FF:000011">
    <property type="entry name" value="Electron transfer flavoprotein subunit beta"/>
    <property type="match status" value="1"/>
</dbReference>
<dbReference type="InterPro" id="IPR012255">
    <property type="entry name" value="ETF_b"/>
</dbReference>
<dbReference type="GeneID" id="70218606"/>
<dbReference type="GO" id="GO:0033539">
    <property type="term" value="P:fatty acid beta-oxidation using acyl-CoA dehydrogenase"/>
    <property type="evidence" value="ECO:0007669"/>
    <property type="project" value="TreeGrafter"/>
</dbReference>
<comment type="caution">
    <text evidence="9">The sequence shown here is derived from an EMBL/GenBank/DDBJ whole genome shotgun (WGS) entry which is preliminary data.</text>
</comment>
<dbReference type="PROSITE" id="PS01065">
    <property type="entry name" value="ETF_BETA"/>
    <property type="match status" value="1"/>
</dbReference>
<dbReference type="RefSeq" id="XP_046043996.1">
    <property type="nucleotide sequence ID" value="XM_046188652.1"/>
</dbReference>
<dbReference type="InterPro" id="IPR014729">
    <property type="entry name" value="Rossmann-like_a/b/a_fold"/>
</dbReference>
<dbReference type="InterPro" id="IPR033948">
    <property type="entry name" value="ETF_beta_N"/>
</dbReference>
<evidence type="ECO:0000256" key="3">
    <source>
        <dbReference type="ARBA" id="ARBA00022448"/>
    </source>
</evidence>
<dbReference type="InterPro" id="IPR014730">
    <property type="entry name" value="ETF_a/b_N"/>
</dbReference>
<dbReference type="Gene3D" id="3.40.50.620">
    <property type="entry name" value="HUPs"/>
    <property type="match status" value="1"/>
</dbReference>
<comment type="subunit">
    <text evidence="7">Heterodimer of an alpha and a beta subunit.</text>
</comment>
<accession>A0A9P9G4H0</accession>
<dbReference type="GO" id="GO:0009063">
    <property type="term" value="P:amino acid catabolic process"/>
    <property type="evidence" value="ECO:0007669"/>
    <property type="project" value="TreeGrafter"/>
</dbReference>
<dbReference type="EMBL" id="JAGMUX010000019">
    <property type="protein sequence ID" value="KAH7232336.1"/>
    <property type="molecule type" value="Genomic_DNA"/>
</dbReference>
<dbReference type="GO" id="GO:0009055">
    <property type="term" value="F:electron transfer activity"/>
    <property type="evidence" value="ECO:0007669"/>
    <property type="project" value="InterPro"/>
</dbReference>
<keyword evidence="10" id="KW-1185">Reference proteome</keyword>
<feature type="domain" description="Electron transfer flavoprotein alpha/beta-subunit N-terminal" evidence="8">
    <location>
        <begin position="28"/>
        <end position="220"/>
    </location>
</feature>
<dbReference type="SMART" id="SM00893">
    <property type="entry name" value="ETF"/>
    <property type="match status" value="1"/>
</dbReference>